<protein>
    <submittedName>
        <fullName evidence="3">Tm-1-like ATP-binding domain-containing protein</fullName>
    </submittedName>
</protein>
<dbReference type="Pfam" id="PF23189">
    <property type="entry name" value="UPF0261_C"/>
    <property type="match status" value="1"/>
</dbReference>
<organism evidence="3 5">
    <name type="scientific">Clostridium symbiosum</name>
    <name type="common">Bacteroides symbiosus</name>
    <dbReference type="NCBI Taxonomy" id="1512"/>
    <lineage>
        <taxon>Bacteria</taxon>
        <taxon>Bacillati</taxon>
        <taxon>Bacillota</taxon>
        <taxon>Clostridia</taxon>
        <taxon>Lachnospirales</taxon>
        <taxon>Lachnospiraceae</taxon>
        <taxon>Otoolea</taxon>
    </lineage>
</organism>
<proteinExistence type="predicted"/>
<dbReference type="PANTHER" id="PTHR31862:SF1">
    <property type="entry name" value="UPF0261 DOMAIN PROTEIN (AFU_ORTHOLOGUE AFUA_1G10120)"/>
    <property type="match status" value="1"/>
</dbReference>
<dbReference type="Proteomes" id="UP001300871">
    <property type="component" value="Unassembled WGS sequence"/>
</dbReference>
<evidence type="ECO:0000259" key="2">
    <source>
        <dbReference type="Pfam" id="PF23189"/>
    </source>
</evidence>
<sequence length="416" mass="45500">MKEEVGKTSNYMAVIAVIACCDTKYHEISFVREKIKRSGNVPLILDISTGPNIPMEADISRDRILENGGYTWEQIHGFDKSGAIFAMTESISKTVMKLYRNGEMDGVIGMGGLQNTVVCSAALRLLPIGFPKIICSTIASGSRCFDTVVGDKDIAVMPSIVDFAGMNPISEAVLGNTVSAMIGMVSHGSRGIDTRGEMYIGATLMGITNDTVMQASNELTEHGKKIISFHSTGIGGKVMEDLIREGIITAVMDLSLHELTAEYFGGYGYSRGAQNRLCAAAEMGIPALVCPGGIDFACLRTDELFEDGENRGYVWHNKELTHTRLYENEILDITRTIVERLNRSAGKTEVILPMGGLRTLSYPGEFFHKPGTIQKMKEIFEEGLKPEIVFKAYDLNFCDPEFAHVCAEEMMGLLGV</sequence>
<dbReference type="InterPro" id="IPR056778">
    <property type="entry name" value="UPF0261_C"/>
</dbReference>
<evidence type="ECO:0000313" key="4">
    <source>
        <dbReference type="EMBL" id="MDB2001706.1"/>
    </source>
</evidence>
<evidence type="ECO:0000313" key="5">
    <source>
        <dbReference type="Proteomes" id="UP001203136"/>
    </source>
</evidence>
<reference evidence="3" key="1">
    <citation type="journal article" date="2022" name="Cell Host Microbe">
        <title>Colonization of the live biotherapeutic product VE303 and modulation of the microbiota and metabolites in healthy volunteers.</title>
        <authorList>
            <person name="Dsouza M."/>
            <person name="Menon R."/>
            <person name="Crossette E."/>
            <person name="Bhattarai S.K."/>
            <person name="Schneider J."/>
            <person name="Kim Y.G."/>
            <person name="Reddy S."/>
            <person name="Caballero S."/>
            <person name="Felix C."/>
            <person name="Cornacchione L."/>
            <person name="Hendrickson J."/>
            <person name="Watson A.R."/>
            <person name="Minot S.S."/>
            <person name="Greenfield N."/>
            <person name="Schopf L."/>
            <person name="Szabady R."/>
            <person name="Patarroyo J."/>
            <person name="Smith W."/>
            <person name="Harrison P."/>
            <person name="Kuijper E.J."/>
            <person name="Kelly C.P."/>
            <person name="Olle B."/>
            <person name="Bobilev D."/>
            <person name="Silber J.L."/>
            <person name="Bucci V."/>
            <person name="Roberts B."/>
            <person name="Faith J."/>
            <person name="Norman J.M."/>
        </authorList>
    </citation>
    <scope>NUCLEOTIDE SEQUENCE</scope>
    <source>
        <strain evidence="3">VE303-04</strain>
    </source>
</reference>
<dbReference type="Gene3D" id="3.40.50.12030">
    <property type="entry name" value="Uncharacterised protein family UPF0261, NC domain"/>
    <property type="match status" value="1"/>
</dbReference>
<dbReference type="AlphaFoldDB" id="A0AAW5EX55"/>
<feature type="domain" description="UPF0261" evidence="2">
    <location>
        <begin position="199"/>
        <end position="413"/>
    </location>
</feature>
<dbReference type="RefSeq" id="WP_118008230.1">
    <property type="nucleotide sequence ID" value="NZ_CACRUA010000028.1"/>
</dbReference>
<name>A0AAW5EX55_CLOSY</name>
<keyword evidence="3" id="KW-0547">Nucleotide-binding</keyword>
<dbReference type="InterPro" id="IPR051353">
    <property type="entry name" value="Tobamovirus_resist_UPF0261"/>
</dbReference>
<feature type="domain" description="UPF0261" evidence="1">
    <location>
        <begin position="14"/>
        <end position="187"/>
    </location>
</feature>
<dbReference type="Proteomes" id="UP001203136">
    <property type="component" value="Unassembled WGS sequence"/>
</dbReference>
<dbReference type="PANTHER" id="PTHR31862">
    <property type="entry name" value="UPF0261 DOMAIN PROTEIN (AFU_ORTHOLOGUE AFUA_1G10120)"/>
    <property type="match status" value="1"/>
</dbReference>
<reference evidence="4" key="2">
    <citation type="submission" date="2023-01" db="EMBL/GenBank/DDBJ databases">
        <title>Human gut microbiome strain richness.</title>
        <authorList>
            <person name="Chen-Liaw A."/>
        </authorList>
    </citation>
    <scope>NUCLEOTIDE SEQUENCE</scope>
    <source>
        <strain evidence="4">B1_m1001713B170214d0_201011</strain>
    </source>
</reference>
<dbReference type="GeneID" id="57967600"/>
<dbReference type="Pfam" id="PF06792">
    <property type="entry name" value="UPF0261"/>
    <property type="match status" value="1"/>
</dbReference>
<comment type="caution">
    <text evidence="3">The sequence shown here is derived from an EMBL/GenBank/DDBJ whole genome shotgun (WGS) entry which is preliminary data.</text>
</comment>
<dbReference type="InterPro" id="IPR044122">
    <property type="entry name" value="UPF0261_N"/>
</dbReference>
<accession>A0AAW5EX55</accession>
<dbReference type="CDD" id="cd15488">
    <property type="entry name" value="Tm-1-like"/>
    <property type="match status" value="1"/>
</dbReference>
<dbReference type="PIRSF" id="PIRSF033271">
    <property type="entry name" value="UCP033271"/>
    <property type="match status" value="1"/>
</dbReference>
<dbReference type="Gene3D" id="3.40.50.12020">
    <property type="entry name" value="Uncharacterised protein family UPF0261, NN domain"/>
    <property type="match status" value="1"/>
</dbReference>
<gene>
    <name evidence="3" type="ORF">K5I21_01735</name>
    <name evidence="4" type="ORF">PM006_16000</name>
</gene>
<evidence type="ECO:0000259" key="1">
    <source>
        <dbReference type="Pfam" id="PF06792"/>
    </source>
</evidence>
<dbReference type="InterPro" id="IPR008322">
    <property type="entry name" value="UPF0261"/>
</dbReference>
<evidence type="ECO:0000313" key="3">
    <source>
        <dbReference type="EMBL" id="MCK0084616.1"/>
    </source>
</evidence>
<dbReference type="PROSITE" id="PS51257">
    <property type="entry name" value="PROKAR_LIPOPROTEIN"/>
    <property type="match status" value="1"/>
</dbReference>
<dbReference type="EMBL" id="JAINVB010000001">
    <property type="protein sequence ID" value="MCK0084616.1"/>
    <property type="molecule type" value="Genomic_DNA"/>
</dbReference>
<dbReference type="EMBL" id="JAQLGM010000045">
    <property type="protein sequence ID" value="MDB2001706.1"/>
    <property type="molecule type" value="Genomic_DNA"/>
</dbReference>
<keyword evidence="3" id="KW-0067">ATP-binding</keyword>
<dbReference type="GO" id="GO:0005524">
    <property type="term" value="F:ATP binding"/>
    <property type="evidence" value="ECO:0007669"/>
    <property type="project" value="UniProtKB-KW"/>
</dbReference>